<keyword evidence="1" id="KW-0472">Membrane</keyword>
<dbReference type="AlphaFoldDB" id="M3HSW7"/>
<comment type="caution">
    <text evidence="2">The sequence shown here is derived from an EMBL/GenBank/DDBJ whole genome shotgun (WGS) entry which is preliminary data.</text>
</comment>
<evidence type="ECO:0000256" key="1">
    <source>
        <dbReference type="SAM" id="Phobius"/>
    </source>
</evidence>
<organism evidence="2 3">
    <name type="scientific">Leptospira borgpetersenii str. 200701203</name>
    <dbReference type="NCBI Taxonomy" id="1193007"/>
    <lineage>
        <taxon>Bacteria</taxon>
        <taxon>Pseudomonadati</taxon>
        <taxon>Spirochaetota</taxon>
        <taxon>Spirochaetia</taxon>
        <taxon>Leptospirales</taxon>
        <taxon>Leptospiraceae</taxon>
        <taxon>Leptospira</taxon>
    </lineage>
</organism>
<evidence type="ECO:0000313" key="2">
    <source>
        <dbReference type="EMBL" id="EMG01156.1"/>
    </source>
</evidence>
<reference evidence="2 3" key="1">
    <citation type="submission" date="2013-01" db="EMBL/GenBank/DDBJ databases">
        <authorList>
            <person name="Harkins D.M."/>
            <person name="Durkin A.S."/>
            <person name="Brinkac L.M."/>
            <person name="Haft D.H."/>
            <person name="Selengut J.D."/>
            <person name="Sanka R."/>
            <person name="DePew J."/>
            <person name="Purushe J."/>
            <person name="Picardeau M."/>
            <person name="Werts C."/>
            <person name="Goarant C."/>
            <person name="Vinetz J.M."/>
            <person name="Sutton G.G."/>
            <person name="Nierman W.C."/>
            <person name="Fouts D.E."/>
        </authorList>
    </citation>
    <scope>NUCLEOTIDE SEQUENCE [LARGE SCALE GENOMIC DNA]</scope>
    <source>
        <strain evidence="2 3">200701203</strain>
    </source>
</reference>
<sequence>MSISKRQSLIPLFRKKLLTVPLLFFIFVFLLIVFCPRGG</sequence>
<accession>M3HSW7</accession>
<proteinExistence type="predicted"/>
<dbReference type="Proteomes" id="UP000011783">
    <property type="component" value="Unassembled WGS sequence"/>
</dbReference>
<protein>
    <submittedName>
        <fullName evidence="2">Uncharacterized protein</fullName>
    </submittedName>
</protein>
<keyword evidence="1" id="KW-0812">Transmembrane</keyword>
<feature type="transmembrane region" description="Helical" evidence="1">
    <location>
        <begin position="12"/>
        <end position="34"/>
    </location>
</feature>
<dbReference type="EMBL" id="AKWO02000031">
    <property type="protein sequence ID" value="EMG01156.1"/>
    <property type="molecule type" value="Genomic_DNA"/>
</dbReference>
<gene>
    <name evidence="2" type="ORF">LEP1GSC123_1018</name>
</gene>
<evidence type="ECO:0000313" key="3">
    <source>
        <dbReference type="Proteomes" id="UP000011783"/>
    </source>
</evidence>
<dbReference type="BioCyc" id="LBOR1193007:G11KN-1944-MONOMER"/>
<keyword evidence="1" id="KW-1133">Transmembrane helix</keyword>
<name>M3HSW7_LEPBO</name>